<evidence type="ECO:0000313" key="3">
    <source>
        <dbReference type="EMBL" id="EGZ07250.1"/>
    </source>
</evidence>
<reference evidence="3 4" key="1">
    <citation type="journal article" date="2006" name="Science">
        <title>Phytophthora genome sequences uncover evolutionary origins and mechanisms of pathogenesis.</title>
        <authorList>
            <person name="Tyler B.M."/>
            <person name="Tripathy S."/>
            <person name="Zhang X."/>
            <person name="Dehal P."/>
            <person name="Jiang R.H."/>
            <person name="Aerts A."/>
            <person name="Arredondo F.D."/>
            <person name="Baxter L."/>
            <person name="Bensasson D."/>
            <person name="Beynon J.L."/>
            <person name="Chapman J."/>
            <person name="Damasceno C.M."/>
            <person name="Dorrance A.E."/>
            <person name="Dou D."/>
            <person name="Dickerman A.W."/>
            <person name="Dubchak I.L."/>
            <person name="Garbelotto M."/>
            <person name="Gijzen M."/>
            <person name="Gordon S.G."/>
            <person name="Govers F."/>
            <person name="Grunwald N.J."/>
            <person name="Huang W."/>
            <person name="Ivors K.L."/>
            <person name="Jones R.W."/>
            <person name="Kamoun S."/>
            <person name="Krampis K."/>
            <person name="Lamour K.H."/>
            <person name="Lee M.K."/>
            <person name="McDonald W.H."/>
            <person name="Medina M."/>
            <person name="Meijer H.J."/>
            <person name="Nordberg E.K."/>
            <person name="Maclean D.J."/>
            <person name="Ospina-Giraldo M.D."/>
            <person name="Morris P.F."/>
            <person name="Phuntumart V."/>
            <person name="Putnam N.H."/>
            <person name="Rash S."/>
            <person name="Rose J.K."/>
            <person name="Sakihama Y."/>
            <person name="Salamov A.A."/>
            <person name="Savidor A."/>
            <person name="Scheuring C.F."/>
            <person name="Smith B.M."/>
            <person name="Sobral B.W."/>
            <person name="Terry A."/>
            <person name="Torto-Alalibo T.A."/>
            <person name="Win J."/>
            <person name="Xu Z."/>
            <person name="Zhang H."/>
            <person name="Grigoriev I.V."/>
            <person name="Rokhsar D.S."/>
            <person name="Boore J.L."/>
        </authorList>
    </citation>
    <scope>NUCLEOTIDE SEQUENCE [LARGE SCALE GENOMIC DNA]</scope>
    <source>
        <strain evidence="3 4">P6497</strain>
    </source>
</reference>
<dbReference type="PANTHER" id="PTHR37558:SF1">
    <property type="entry name" value="HTH CENPB-TYPE DOMAIN-CONTAINING PROTEIN"/>
    <property type="match status" value="1"/>
</dbReference>
<dbReference type="AlphaFoldDB" id="G5ABA5"/>
<protein>
    <submittedName>
        <fullName evidence="3">Uncharacterized protein</fullName>
    </submittedName>
</protein>
<dbReference type="RefSeq" id="XP_009536816.1">
    <property type="nucleotide sequence ID" value="XM_009538521.1"/>
</dbReference>
<proteinExistence type="predicted"/>
<evidence type="ECO:0000256" key="2">
    <source>
        <dbReference type="SAM" id="MobiDB-lite"/>
    </source>
</evidence>
<gene>
    <name evidence="3" type="ORF">PHYSODRAFT_383648</name>
</gene>
<dbReference type="Proteomes" id="UP000002640">
    <property type="component" value="Unassembled WGS sequence"/>
</dbReference>
<evidence type="ECO:0000313" key="4">
    <source>
        <dbReference type="Proteomes" id="UP000002640"/>
    </source>
</evidence>
<dbReference type="InParanoid" id="G5ABA5"/>
<keyword evidence="1" id="KW-0175">Coiled coil</keyword>
<dbReference type="OMA" id="REVIRCF"/>
<feature type="non-terminal residue" evidence="3">
    <location>
        <position position="1"/>
    </location>
</feature>
<dbReference type="GeneID" id="20650837"/>
<feature type="coiled-coil region" evidence="1">
    <location>
        <begin position="252"/>
        <end position="286"/>
    </location>
</feature>
<feature type="non-terminal residue" evidence="3">
    <location>
        <position position="319"/>
    </location>
</feature>
<sequence length="319" mass="34687">DEDCDAAGAKRRLFRFKPAFDVVLVREVIRCFPWAAGYGRTRSAWMSVATRVQSTLESMKGVAFTRGSALDHAIVKRRVDMLLEAFRKNEMAGLRGSGTPEEFDMRNKLLAILARVVDEQTLNKGAMREKRVQAALQVALRNLAELEGTAGMVVPPSVGLTPPPAAASTPPAPSTPLMPIAPAPVAVAAVPSRASPSPSPVPQNVQQSTSVQQNGSNKRPLRAPVVAVAGAAGSQEMKRARVEKTVVTVDSALSFEERKLRLEERRVALEEERLAWEKQKAQQEGKERQALLDVLSTQGSLVTELLAHLRSTKMAMNTH</sequence>
<dbReference type="SMR" id="G5ABA5"/>
<accession>G5ABA5</accession>
<keyword evidence="4" id="KW-1185">Reference proteome</keyword>
<organism evidence="3 4">
    <name type="scientific">Phytophthora sojae (strain P6497)</name>
    <name type="common">Soybean stem and root rot agent</name>
    <name type="synonym">Phytophthora megasperma f. sp. glycines</name>
    <dbReference type="NCBI Taxonomy" id="1094619"/>
    <lineage>
        <taxon>Eukaryota</taxon>
        <taxon>Sar</taxon>
        <taxon>Stramenopiles</taxon>
        <taxon>Oomycota</taxon>
        <taxon>Peronosporomycetes</taxon>
        <taxon>Peronosporales</taxon>
        <taxon>Peronosporaceae</taxon>
        <taxon>Phytophthora</taxon>
    </lineage>
</organism>
<feature type="region of interest" description="Disordered" evidence="2">
    <location>
        <begin position="191"/>
        <end position="221"/>
    </location>
</feature>
<dbReference type="PANTHER" id="PTHR37558">
    <property type="entry name" value="HTH CENPB-TYPE DOMAIN-CONTAINING PROTEIN"/>
    <property type="match status" value="1"/>
</dbReference>
<dbReference type="KEGG" id="psoj:PHYSODRAFT_383648"/>
<dbReference type="EMBL" id="JH159162">
    <property type="protein sequence ID" value="EGZ07250.1"/>
    <property type="molecule type" value="Genomic_DNA"/>
</dbReference>
<evidence type="ECO:0000256" key="1">
    <source>
        <dbReference type="SAM" id="Coils"/>
    </source>
</evidence>
<name>G5ABA5_PHYSP</name>